<dbReference type="GeneID" id="41962858"/>
<reference evidence="2" key="1">
    <citation type="journal article" date="2019" name="Mol. Biol. Evol.">
        <title>Blast fungal genomes show frequent chromosomal changes, gene gains and losses, and effector gene turnover.</title>
        <authorList>
            <person name="Gomez Luciano L.B."/>
            <person name="Jason Tsai I."/>
            <person name="Chuma I."/>
            <person name="Tosa Y."/>
            <person name="Chen Y.H."/>
            <person name="Li J.Y."/>
            <person name="Li M.Y."/>
            <person name="Jade Lu M.Y."/>
            <person name="Nakayashiki H."/>
            <person name="Li W.H."/>
        </authorList>
    </citation>
    <scope>NUCLEOTIDE SEQUENCE</scope>
    <source>
        <strain evidence="2">NI907</strain>
    </source>
</reference>
<evidence type="ECO:0000313" key="1">
    <source>
        <dbReference type="Proteomes" id="UP000515153"/>
    </source>
</evidence>
<dbReference type="Proteomes" id="UP000515153">
    <property type="component" value="Unplaced"/>
</dbReference>
<evidence type="ECO:0000313" key="2">
    <source>
        <dbReference type="RefSeq" id="XP_030981009.1"/>
    </source>
</evidence>
<accession>A0A6P8B1U2</accession>
<dbReference type="OrthoDB" id="10326216at2759"/>
<reference evidence="2" key="3">
    <citation type="submission" date="2025-08" db="UniProtKB">
        <authorList>
            <consortium name="RefSeq"/>
        </authorList>
    </citation>
    <scope>IDENTIFICATION</scope>
    <source>
        <strain evidence="2">NI907</strain>
    </source>
</reference>
<name>A0A6P8B1U2_PYRGI</name>
<reference evidence="2" key="2">
    <citation type="submission" date="2019-10" db="EMBL/GenBank/DDBJ databases">
        <authorList>
            <consortium name="NCBI Genome Project"/>
        </authorList>
    </citation>
    <scope>NUCLEOTIDE SEQUENCE</scope>
    <source>
        <strain evidence="2">NI907</strain>
    </source>
</reference>
<keyword evidence="1" id="KW-1185">Reference proteome</keyword>
<dbReference type="AlphaFoldDB" id="A0A6P8B1U2"/>
<protein>
    <submittedName>
        <fullName evidence="2">Uncharacterized protein</fullName>
    </submittedName>
</protein>
<gene>
    <name evidence="2" type="ORF">PgNI_07945</name>
</gene>
<dbReference type="KEGG" id="pgri:PgNI_07945"/>
<proteinExistence type="predicted"/>
<sequence>MAHISCSIGMHVNIWGNYCIFYGQCKSVDDRAEFAGSYGVNRGHISTVLPTRSSNPEAHITMGPEDYSTQTDVTSFPSRLLVTSIAVTITQTYFAEVDITPRSYGSSMKF</sequence>
<organism evidence="1 2">
    <name type="scientific">Pyricularia grisea</name>
    <name type="common">Crabgrass-specific blast fungus</name>
    <name type="synonym">Magnaporthe grisea</name>
    <dbReference type="NCBI Taxonomy" id="148305"/>
    <lineage>
        <taxon>Eukaryota</taxon>
        <taxon>Fungi</taxon>
        <taxon>Dikarya</taxon>
        <taxon>Ascomycota</taxon>
        <taxon>Pezizomycotina</taxon>
        <taxon>Sordariomycetes</taxon>
        <taxon>Sordariomycetidae</taxon>
        <taxon>Magnaporthales</taxon>
        <taxon>Pyriculariaceae</taxon>
        <taxon>Pyricularia</taxon>
    </lineage>
</organism>
<dbReference type="RefSeq" id="XP_030981009.1">
    <property type="nucleotide sequence ID" value="XM_031127949.1"/>
</dbReference>